<accession>A0ABN1HMZ1</accession>
<keyword evidence="2" id="KW-1185">Reference proteome</keyword>
<comment type="caution">
    <text evidence="1">The sequence shown here is derived from an EMBL/GenBank/DDBJ whole genome shotgun (WGS) entry which is preliminary data.</text>
</comment>
<dbReference type="Proteomes" id="UP001500238">
    <property type="component" value="Unassembled WGS sequence"/>
</dbReference>
<dbReference type="EMBL" id="BAAAES010000001">
    <property type="protein sequence ID" value="GAA0659433.1"/>
    <property type="molecule type" value="Genomic_DNA"/>
</dbReference>
<protein>
    <submittedName>
        <fullName evidence="1">Uncharacterized protein</fullName>
    </submittedName>
</protein>
<organism evidence="1 2">
    <name type="scientific">Sphingomonas insulae</name>
    <dbReference type="NCBI Taxonomy" id="424800"/>
    <lineage>
        <taxon>Bacteria</taxon>
        <taxon>Pseudomonadati</taxon>
        <taxon>Pseudomonadota</taxon>
        <taxon>Alphaproteobacteria</taxon>
        <taxon>Sphingomonadales</taxon>
        <taxon>Sphingomonadaceae</taxon>
        <taxon>Sphingomonas</taxon>
    </lineage>
</organism>
<reference evidence="1 2" key="1">
    <citation type="journal article" date="2019" name="Int. J. Syst. Evol. Microbiol.">
        <title>The Global Catalogue of Microorganisms (GCM) 10K type strain sequencing project: providing services to taxonomists for standard genome sequencing and annotation.</title>
        <authorList>
            <consortium name="The Broad Institute Genomics Platform"/>
            <consortium name="The Broad Institute Genome Sequencing Center for Infectious Disease"/>
            <person name="Wu L."/>
            <person name="Ma J."/>
        </authorList>
    </citation>
    <scope>NUCLEOTIDE SEQUENCE [LARGE SCALE GENOMIC DNA]</scope>
    <source>
        <strain evidence="1 2">JCM 14603</strain>
    </source>
</reference>
<evidence type="ECO:0000313" key="1">
    <source>
        <dbReference type="EMBL" id="GAA0659433.1"/>
    </source>
</evidence>
<evidence type="ECO:0000313" key="2">
    <source>
        <dbReference type="Proteomes" id="UP001500238"/>
    </source>
</evidence>
<name>A0ABN1HMZ1_9SPHN</name>
<sequence>MFNFEVEQNVSRVKLYSPTEIDIDVTGYDDDKNQYNDTWSLKLIDGGKTLTGRKAGASNFRKCPRHTAS</sequence>
<gene>
    <name evidence="1" type="ORF">GCM10009102_04850</name>
</gene>
<proteinExistence type="predicted"/>